<comment type="similarity">
    <text evidence="1 7">Belongs to the endoribonuclease YbeY family.</text>
</comment>
<keyword evidence="5 7" id="KW-0378">Hydrolase</keyword>
<name>A0A433SCC5_9BURK</name>
<evidence type="ECO:0000256" key="1">
    <source>
        <dbReference type="ARBA" id="ARBA00010875"/>
    </source>
</evidence>
<dbReference type="PANTHER" id="PTHR46986:SF1">
    <property type="entry name" value="ENDORIBONUCLEASE YBEY, CHLOROPLASTIC"/>
    <property type="match status" value="1"/>
</dbReference>
<dbReference type="PANTHER" id="PTHR46986">
    <property type="entry name" value="ENDORIBONUCLEASE YBEY, CHLOROPLASTIC"/>
    <property type="match status" value="1"/>
</dbReference>
<evidence type="ECO:0000256" key="8">
    <source>
        <dbReference type="SAM" id="MobiDB-lite"/>
    </source>
</evidence>
<keyword evidence="7" id="KW-0698">rRNA processing</keyword>
<dbReference type="PROSITE" id="PS01306">
    <property type="entry name" value="UPF0054"/>
    <property type="match status" value="1"/>
</dbReference>
<proteinExistence type="inferred from homology"/>
<keyword evidence="2 7" id="KW-0540">Nuclease</keyword>
<comment type="cofactor">
    <cofactor evidence="7">
        <name>Zn(2+)</name>
        <dbReference type="ChEBI" id="CHEBI:29105"/>
    </cofactor>
    <text evidence="7">Binds 1 zinc ion.</text>
</comment>
<comment type="function">
    <text evidence="7">Single strand-specific metallo-endoribonuclease involved in late-stage 70S ribosome quality control and in maturation of the 3' terminus of the 16S rRNA.</text>
</comment>
<keyword evidence="6 7" id="KW-0862">Zinc</keyword>
<keyword evidence="7" id="KW-0690">Ribosome biogenesis</keyword>
<evidence type="ECO:0000256" key="5">
    <source>
        <dbReference type="ARBA" id="ARBA00022801"/>
    </source>
</evidence>
<evidence type="ECO:0000256" key="6">
    <source>
        <dbReference type="ARBA" id="ARBA00022833"/>
    </source>
</evidence>
<keyword evidence="3 7" id="KW-0479">Metal-binding</keyword>
<dbReference type="InterPro" id="IPR020549">
    <property type="entry name" value="YbeY_CS"/>
</dbReference>
<dbReference type="EMBL" id="PQSP01000005">
    <property type="protein sequence ID" value="RUS66391.1"/>
    <property type="molecule type" value="Genomic_DNA"/>
</dbReference>
<dbReference type="Gene3D" id="3.40.390.30">
    <property type="entry name" value="Metalloproteases ('zincins'), catalytic domain"/>
    <property type="match status" value="1"/>
</dbReference>
<dbReference type="Proteomes" id="UP000286947">
    <property type="component" value="Unassembled WGS sequence"/>
</dbReference>
<dbReference type="GO" id="GO:0004521">
    <property type="term" value="F:RNA endonuclease activity"/>
    <property type="evidence" value="ECO:0007669"/>
    <property type="project" value="UniProtKB-UniRule"/>
</dbReference>
<feature type="binding site" evidence="7">
    <location>
        <position position="158"/>
    </location>
    <ligand>
        <name>Zn(2+)</name>
        <dbReference type="ChEBI" id="CHEBI:29105"/>
        <note>catalytic</note>
    </ligand>
</feature>
<comment type="subcellular location">
    <subcellularLocation>
        <location evidence="7">Cytoplasm</location>
    </subcellularLocation>
</comment>
<keyword evidence="4 7" id="KW-0255">Endonuclease</keyword>
<dbReference type="GO" id="GO:0006364">
    <property type="term" value="P:rRNA processing"/>
    <property type="evidence" value="ECO:0007669"/>
    <property type="project" value="UniProtKB-UniRule"/>
</dbReference>
<feature type="region of interest" description="Disordered" evidence="8">
    <location>
        <begin position="1"/>
        <end position="20"/>
    </location>
</feature>
<dbReference type="Pfam" id="PF02130">
    <property type="entry name" value="YbeY"/>
    <property type="match status" value="1"/>
</dbReference>
<gene>
    <name evidence="7 9" type="primary">ybeY</name>
    <name evidence="9" type="ORF">CUZ56_02117</name>
</gene>
<evidence type="ECO:0000256" key="2">
    <source>
        <dbReference type="ARBA" id="ARBA00022722"/>
    </source>
</evidence>
<keyword evidence="7" id="KW-0963">Cytoplasm</keyword>
<dbReference type="GO" id="GO:0005737">
    <property type="term" value="C:cytoplasm"/>
    <property type="evidence" value="ECO:0007669"/>
    <property type="project" value="UniProtKB-SubCell"/>
</dbReference>
<feature type="binding site" evidence="7">
    <location>
        <position position="152"/>
    </location>
    <ligand>
        <name>Zn(2+)</name>
        <dbReference type="ChEBI" id="CHEBI:29105"/>
        <note>catalytic</note>
    </ligand>
</feature>
<evidence type="ECO:0000256" key="7">
    <source>
        <dbReference type="HAMAP-Rule" id="MF_00009"/>
    </source>
</evidence>
<evidence type="ECO:0000313" key="9">
    <source>
        <dbReference type="EMBL" id="RUS66391.1"/>
    </source>
</evidence>
<sequence>MPTVRKKTGRTGKSMSRKLSGVKHGQAVVRKVDPRPVLPQVFLSLQFADATHRGLLPRHKVMRWLRHALDASRAEQGEFSVRIVGEPEGRELNHTYRQKDYATNVLTFDYVHAPVVQADLVICAPVVAREAHEQGKDIQAHYAHLLVHGALHAQGWDHEQPDEAQQMEQREIAILARLGFANPYE</sequence>
<dbReference type="SUPFAM" id="SSF55486">
    <property type="entry name" value="Metalloproteases ('zincins'), catalytic domain"/>
    <property type="match status" value="1"/>
</dbReference>
<evidence type="ECO:0000313" key="10">
    <source>
        <dbReference type="Proteomes" id="UP000286947"/>
    </source>
</evidence>
<dbReference type="InterPro" id="IPR023091">
    <property type="entry name" value="MetalPrtase_cat_dom_sf_prd"/>
</dbReference>
<accession>A0A433SCC5</accession>
<organism evidence="9 10">
    <name type="scientific">Saezia sanguinis</name>
    <dbReference type="NCBI Taxonomy" id="1965230"/>
    <lineage>
        <taxon>Bacteria</taxon>
        <taxon>Pseudomonadati</taxon>
        <taxon>Pseudomonadota</taxon>
        <taxon>Betaproteobacteria</taxon>
        <taxon>Burkholderiales</taxon>
        <taxon>Saeziaceae</taxon>
        <taxon>Saezia</taxon>
    </lineage>
</organism>
<reference evidence="9 10" key="1">
    <citation type="submission" date="2018-01" db="EMBL/GenBank/DDBJ databases">
        <title>Saezia sanguinis gen. nov., sp. nov., in the order Burkholderiales isolated from human blood.</title>
        <authorList>
            <person name="Medina-Pascual M.J."/>
            <person name="Valdezate S."/>
            <person name="Monzon S."/>
            <person name="Cuesta I."/>
            <person name="Carrasco G."/>
            <person name="Villalon P."/>
            <person name="Saez-Nieto J.A."/>
        </authorList>
    </citation>
    <scope>NUCLEOTIDE SEQUENCE [LARGE SCALE GENOMIC DNA]</scope>
    <source>
        <strain evidence="9 10">CNM695-12</strain>
    </source>
</reference>
<evidence type="ECO:0000256" key="4">
    <source>
        <dbReference type="ARBA" id="ARBA00022759"/>
    </source>
</evidence>
<feature type="compositionally biased region" description="Basic residues" evidence="8">
    <location>
        <begin position="1"/>
        <end position="10"/>
    </location>
</feature>
<evidence type="ECO:0000256" key="3">
    <source>
        <dbReference type="ARBA" id="ARBA00022723"/>
    </source>
</evidence>
<dbReference type="NCBIfam" id="TIGR00043">
    <property type="entry name" value="rRNA maturation RNase YbeY"/>
    <property type="match status" value="1"/>
</dbReference>
<dbReference type="InterPro" id="IPR002036">
    <property type="entry name" value="YbeY"/>
</dbReference>
<dbReference type="GO" id="GO:0008270">
    <property type="term" value="F:zinc ion binding"/>
    <property type="evidence" value="ECO:0007669"/>
    <property type="project" value="UniProtKB-UniRule"/>
</dbReference>
<dbReference type="HAMAP" id="MF_00009">
    <property type="entry name" value="Endoribonucl_YbeY"/>
    <property type="match status" value="1"/>
</dbReference>
<keyword evidence="10" id="KW-1185">Reference proteome</keyword>
<dbReference type="AlphaFoldDB" id="A0A433SCC5"/>
<protein>
    <recommendedName>
        <fullName evidence="7">Endoribonuclease YbeY</fullName>
        <ecNumber evidence="7">3.1.-.-</ecNumber>
    </recommendedName>
</protein>
<dbReference type="GO" id="GO:0004222">
    <property type="term" value="F:metalloendopeptidase activity"/>
    <property type="evidence" value="ECO:0007669"/>
    <property type="project" value="InterPro"/>
</dbReference>
<feature type="binding site" evidence="7">
    <location>
        <position position="148"/>
    </location>
    <ligand>
        <name>Zn(2+)</name>
        <dbReference type="ChEBI" id="CHEBI:29105"/>
        <note>catalytic</note>
    </ligand>
</feature>
<comment type="caution">
    <text evidence="9">The sequence shown here is derived from an EMBL/GenBank/DDBJ whole genome shotgun (WGS) entry which is preliminary data.</text>
</comment>
<dbReference type="EC" id="3.1.-.-" evidence="7"/>